<evidence type="ECO:0000313" key="4">
    <source>
        <dbReference type="Proteomes" id="UP000436016"/>
    </source>
</evidence>
<dbReference type="Gene3D" id="2.30.130.110">
    <property type="match status" value="1"/>
</dbReference>
<proteinExistence type="predicted"/>
<dbReference type="InterPro" id="IPR044144">
    <property type="entry name" value="SAF_UxaA/GarD"/>
</dbReference>
<feature type="domain" description="SAF" evidence="2">
    <location>
        <begin position="11"/>
        <end position="82"/>
    </location>
</feature>
<sequence>MNTFLKLHRDDNVQVALRMAPKGSIIKAEGGPVGTLTEVAMAHKVADRAISEGEMVIKYGMPIGVATVDIAPGAHVHVHNIASRYTATHYREEDAGLTDA</sequence>
<dbReference type="GO" id="GO:0016787">
    <property type="term" value="F:hydrolase activity"/>
    <property type="evidence" value="ECO:0007669"/>
    <property type="project" value="UniProtKB-KW"/>
</dbReference>
<dbReference type="GO" id="GO:0019698">
    <property type="term" value="P:D-galacturonate catabolic process"/>
    <property type="evidence" value="ECO:0007669"/>
    <property type="project" value="TreeGrafter"/>
</dbReference>
<keyword evidence="4" id="KW-1185">Reference proteome</keyword>
<dbReference type="SMART" id="SM00858">
    <property type="entry name" value="SAF"/>
    <property type="match status" value="1"/>
</dbReference>
<keyword evidence="3" id="KW-0378">Hydrolase</keyword>
<keyword evidence="1" id="KW-0456">Lyase</keyword>
<accession>A0A6B0TZS0</accession>
<dbReference type="InterPro" id="IPR052172">
    <property type="entry name" value="UxaA_altronate/galactarate_dh"/>
</dbReference>
<dbReference type="RefSeq" id="WP_160856570.1">
    <property type="nucleotide sequence ID" value="NZ_WUWG01000009.1"/>
</dbReference>
<dbReference type="Pfam" id="PF08666">
    <property type="entry name" value="SAF"/>
    <property type="match status" value="1"/>
</dbReference>
<dbReference type="InterPro" id="IPR013974">
    <property type="entry name" value="SAF"/>
</dbReference>
<evidence type="ECO:0000259" key="2">
    <source>
        <dbReference type="SMART" id="SM00858"/>
    </source>
</evidence>
<dbReference type="GO" id="GO:0016829">
    <property type="term" value="F:lyase activity"/>
    <property type="evidence" value="ECO:0007669"/>
    <property type="project" value="UniProtKB-KW"/>
</dbReference>
<protein>
    <submittedName>
        <fullName evidence="3">Altronate hydrolase</fullName>
    </submittedName>
</protein>
<evidence type="ECO:0000313" key="3">
    <source>
        <dbReference type="EMBL" id="MXU66898.1"/>
    </source>
</evidence>
<dbReference type="PANTHER" id="PTHR30536">
    <property type="entry name" value="ALTRONATE/GALACTARATE DEHYDRATASE"/>
    <property type="match status" value="1"/>
</dbReference>
<gene>
    <name evidence="3" type="ORF">GSH16_15720</name>
</gene>
<dbReference type="EMBL" id="WUWG01000009">
    <property type="protein sequence ID" value="MXU66898.1"/>
    <property type="molecule type" value="Genomic_DNA"/>
</dbReference>
<evidence type="ECO:0000256" key="1">
    <source>
        <dbReference type="ARBA" id="ARBA00023239"/>
    </source>
</evidence>
<dbReference type="Proteomes" id="UP000436016">
    <property type="component" value="Unassembled WGS sequence"/>
</dbReference>
<dbReference type="CDD" id="cd11613">
    <property type="entry name" value="SAF_AH_GD"/>
    <property type="match status" value="1"/>
</dbReference>
<organism evidence="3 4">
    <name type="scientific">Oceanomicrobium pacificus</name>
    <dbReference type="NCBI Taxonomy" id="2692916"/>
    <lineage>
        <taxon>Bacteria</taxon>
        <taxon>Pseudomonadati</taxon>
        <taxon>Pseudomonadota</taxon>
        <taxon>Alphaproteobacteria</taxon>
        <taxon>Rhodobacterales</taxon>
        <taxon>Paracoccaceae</taxon>
        <taxon>Oceanomicrobium</taxon>
    </lineage>
</organism>
<dbReference type="PANTHER" id="PTHR30536:SF5">
    <property type="entry name" value="ALTRONATE DEHYDRATASE"/>
    <property type="match status" value="1"/>
</dbReference>
<name>A0A6B0TZS0_9RHOB</name>
<reference evidence="3 4" key="1">
    <citation type="submission" date="2019-12" db="EMBL/GenBank/DDBJ databases">
        <title>Strain KN286 was isolated from seawater, which was collected from Caroline Seamount in the tropical western Pacific.</title>
        <authorList>
            <person name="Wang Q."/>
        </authorList>
    </citation>
    <scope>NUCLEOTIDE SEQUENCE [LARGE SCALE GENOMIC DNA]</scope>
    <source>
        <strain evidence="3 4">KN286</strain>
    </source>
</reference>
<comment type="caution">
    <text evidence="3">The sequence shown here is derived from an EMBL/GenBank/DDBJ whole genome shotgun (WGS) entry which is preliminary data.</text>
</comment>
<dbReference type="AlphaFoldDB" id="A0A6B0TZS0"/>